<dbReference type="Proteomes" id="UP000515153">
    <property type="component" value="Unplaced"/>
</dbReference>
<proteinExistence type="predicted"/>
<reference evidence="3" key="2">
    <citation type="submission" date="2019-10" db="EMBL/GenBank/DDBJ databases">
        <authorList>
            <consortium name="NCBI Genome Project"/>
        </authorList>
    </citation>
    <scope>NUCLEOTIDE SEQUENCE</scope>
    <source>
        <strain evidence="3">NI907</strain>
    </source>
</reference>
<feature type="compositionally biased region" description="Basic and acidic residues" evidence="1">
    <location>
        <begin position="322"/>
        <end position="360"/>
    </location>
</feature>
<feature type="region of interest" description="Disordered" evidence="1">
    <location>
        <begin position="310"/>
        <end position="360"/>
    </location>
</feature>
<dbReference type="AlphaFoldDB" id="A0A6P8BBN6"/>
<dbReference type="Pfam" id="PF12311">
    <property type="entry name" value="DUF3632"/>
    <property type="match status" value="1"/>
</dbReference>
<accession>A0A6P8BBN6</accession>
<evidence type="ECO:0000313" key="3">
    <source>
        <dbReference type="RefSeq" id="XP_030984618.1"/>
    </source>
</evidence>
<dbReference type="InterPro" id="IPR053204">
    <property type="entry name" value="Oxopyrrolidines_Biosynth-assoc"/>
</dbReference>
<dbReference type="PANTHER" id="PTHR38797">
    <property type="entry name" value="NUCLEAR PORE COMPLEX PROTEIN NUP85-RELATED"/>
    <property type="match status" value="1"/>
</dbReference>
<keyword evidence="2" id="KW-1185">Reference proteome</keyword>
<dbReference type="KEGG" id="pgri:PgNI_03044"/>
<reference evidence="3" key="1">
    <citation type="journal article" date="2019" name="Mol. Biol. Evol.">
        <title>Blast fungal genomes show frequent chromosomal changes, gene gains and losses, and effector gene turnover.</title>
        <authorList>
            <person name="Gomez Luciano L.B."/>
            <person name="Jason Tsai I."/>
            <person name="Chuma I."/>
            <person name="Tosa Y."/>
            <person name="Chen Y.H."/>
            <person name="Li J.Y."/>
            <person name="Li M.Y."/>
            <person name="Jade Lu M.Y."/>
            <person name="Nakayashiki H."/>
            <person name="Li W.H."/>
        </authorList>
    </citation>
    <scope>NUCLEOTIDE SEQUENCE</scope>
    <source>
        <strain evidence="3">NI907</strain>
    </source>
</reference>
<dbReference type="InterPro" id="IPR022085">
    <property type="entry name" value="OpdG"/>
</dbReference>
<name>A0A6P8BBN6_PYRGI</name>
<dbReference type="GeneID" id="41958009"/>
<gene>
    <name evidence="3" type="ORF">PgNI_03044</name>
</gene>
<sequence>MDANTTELIDNLSLDLWDDASSEAFESDSEPESDWEMGPELLHVFKTSLKLPLNKSDKAAKIANGIRQYFAALTKERAGCLSFDLWSVLDKITSQIPHDSELHDVLADAFKIIEQEGGPVWLDADGKSPFLWSWDQLPGLGIYTREFFDTPQNDWSSSQMAQRRNYGSFLASLEKRNIVGSLMTVWEFLEALEGGKGPSKEGNEALRGPAMQTNLCMVRDRIVISGQEIFNHLRHMAAQDAPEYMIIPYQPGVLCDGQTNSYFSLSRWLFWKQRLSQIRDEQLNELGLVEDEVVPIINETLDRMEAIESGAGPIEGDNWPKLLDHNKDDAKNDGKQKRDVEGKQDNEKNVRFEEETHADQKAVSGGWFFSCVVS</sequence>
<protein>
    <submittedName>
        <fullName evidence="3">Uncharacterized protein</fullName>
    </submittedName>
</protein>
<reference evidence="3" key="3">
    <citation type="submission" date="2025-08" db="UniProtKB">
        <authorList>
            <consortium name="RefSeq"/>
        </authorList>
    </citation>
    <scope>IDENTIFICATION</scope>
    <source>
        <strain evidence="3">NI907</strain>
    </source>
</reference>
<dbReference type="RefSeq" id="XP_030984618.1">
    <property type="nucleotide sequence ID" value="XM_031123098.1"/>
</dbReference>
<dbReference type="PANTHER" id="PTHR38797:SF4">
    <property type="entry name" value="NUCLEAR PORE COMPLEX PROTEIN NUP85"/>
    <property type="match status" value="1"/>
</dbReference>
<evidence type="ECO:0000313" key="2">
    <source>
        <dbReference type="Proteomes" id="UP000515153"/>
    </source>
</evidence>
<organism evidence="2 3">
    <name type="scientific">Pyricularia grisea</name>
    <name type="common">Crabgrass-specific blast fungus</name>
    <name type="synonym">Magnaporthe grisea</name>
    <dbReference type="NCBI Taxonomy" id="148305"/>
    <lineage>
        <taxon>Eukaryota</taxon>
        <taxon>Fungi</taxon>
        <taxon>Dikarya</taxon>
        <taxon>Ascomycota</taxon>
        <taxon>Pezizomycotina</taxon>
        <taxon>Sordariomycetes</taxon>
        <taxon>Sordariomycetidae</taxon>
        <taxon>Magnaporthales</taxon>
        <taxon>Pyriculariaceae</taxon>
        <taxon>Pyricularia</taxon>
    </lineage>
</organism>
<evidence type="ECO:0000256" key="1">
    <source>
        <dbReference type="SAM" id="MobiDB-lite"/>
    </source>
</evidence>